<dbReference type="GO" id="GO:0005829">
    <property type="term" value="C:cytosol"/>
    <property type="evidence" value="ECO:0007669"/>
    <property type="project" value="TreeGrafter"/>
</dbReference>
<dbReference type="Pfam" id="PF12796">
    <property type="entry name" value="Ank_2"/>
    <property type="match status" value="1"/>
</dbReference>
<feature type="non-terminal residue" evidence="4">
    <location>
        <position position="1"/>
    </location>
</feature>
<name>A0A317SW41_9PEZI</name>
<dbReference type="Proteomes" id="UP000246991">
    <property type="component" value="Unassembled WGS sequence"/>
</dbReference>
<dbReference type="EMBL" id="PYWC01000018">
    <property type="protein sequence ID" value="PWW78010.1"/>
    <property type="molecule type" value="Genomic_DNA"/>
</dbReference>
<keyword evidence="2 3" id="KW-0040">ANK repeat</keyword>
<dbReference type="PROSITE" id="PS50088">
    <property type="entry name" value="ANK_REPEAT"/>
    <property type="match status" value="2"/>
</dbReference>
<dbReference type="AlphaFoldDB" id="A0A317SW41"/>
<feature type="repeat" description="ANK" evidence="3">
    <location>
        <begin position="78"/>
        <end position="110"/>
    </location>
</feature>
<dbReference type="PRINTS" id="PR01415">
    <property type="entry name" value="ANKYRIN"/>
</dbReference>
<keyword evidence="5" id="KW-1185">Reference proteome</keyword>
<dbReference type="GO" id="GO:0071356">
    <property type="term" value="P:cellular response to tumor necrosis factor"/>
    <property type="evidence" value="ECO:0007669"/>
    <property type="project" value="TreeGrafter"/>
</dbReference>
<evidence type="ECO:0000313" key="5">
    <source>
        <dbReference type="Proteomes" id="UP000246991"/>
    </source>
</evidence>
<dbReference type="PROSITE" id="PS50297">
    <property type="entry name" value="ANK_REP_REGION"/>
    <property type="match status" value="2"/>
</dbReference>
<evidence type="ECO:0000256" key="2">
    <source>
        <dbReference type="ARBA" id="ARBA00023043"/>
    </source>
</evidence>
<accession>A0A317SW41</accession>
<evidence type="ECO:0000313" key="4">
    <source>
        <dbReference type="EMBL" id="PWW78010.1"/>
    </source>
</evidence>
<evidence type="ECO:0000256" key="1">
    <source>
        <dbReference type="ARBA" id="ARBA00022737"/>
    </source>
</evidence>
<dbReference type="PANTHER" id="PTHR46680:SF3">
    <property type="entry name" value="NF-KAPPA-B INHIBITOR CACTUS"/>
    <property type="match status" value="1"/>
</dbReference>
<feature type="non-terminal residue" evidence="4">
    <location>
        <position position="118"/>
    </location>
</feature>
<dbReference type="PANTHER" id="PTHR46680">
    <property type="entry name" value="NF-KAPPA-B INHIBITOR ALPHA"/>
    <property type="match status" value="1"/>
</dbReference>
<evidence type="ECO:0000256" key="3">
    <source>
        <dbReference type="PROSITE-ProRule" id="PRU00023"/>
    </source>
</evidence>
<comment type="caution">
    <text evidence="4">The sequence shown here is derived from an EMBL/GenBank/DDBJ whole genome shotgun (WGS) entry which is preliminary data.</text>
</comment>
<dbReference type="SUPFAM" id="SSF48403">
    <property type="entry name" value="Ankyrin repeat"/>
    <property type="match status" value="1"/>
</dbReference>
<proteinExistence type="predicted"/>
<keyword evidence="1" id="KW-0677">Repeat</keyword>
<dbReference type="Gene3D" id="1.25.40.20">
    <property type="entry name" value="Ankyrin repeat-containing domain"/>
    <property type="match status" value="1"/>
</dbReference>
<gene>
    <name evidence="4" type="ORF">C7212DRAFT_12374</name>
</gene>
<dbReference type="GO" id="GO:0051059">
    <property type="term" value="F:NF-kappaB binding"/>
    <property type="evidence" value="ECO:0007669"/>
    <property type="project" value="TreeGrafter"/>
</dbReference>
<sequence length="118" mass="12841">KNNQSPLHLAAKSTSRVYETLIDKGDPSLLTAPGQYGNTPLHEAAISGHWNMLKALVEKFATLMDSTRSGHINAKNDFDDTPLHLAVRFDHPDIVKFLIEKGADTTIKNGAGMTASEL</sequence>
<reference evidence="4 5" key="1">
    <citation type="submission" date="2018-03" db="EMBL/GenBank/DDBJ databases">
        <title>Genomes of Pezizomycetes fungi and the evolution of truffles.</title>
        <authorList>
            <person name="Murat C."/>
            <person name="Payen T."/>
            <person name="Noel B."/>
            <person name="Kuo A."/>
            <person name="Martin F.M."/>
        </authorList>
    </citation>
    <scope>NUCLEOTIDE SEQUENCE [LARGE SCALE GENOMIC DNA]</scope>
    <source>
        <strain evidence="4">091103-1</strain>
    </source>
</reference>
<dbReference type="InterPro" id="IPR036770">
    <property type="entry name" value="Ankyrin_rpt-contain_sf"/>
</dbReference>
<organism evidence="4 5">
    <name type="scientific">Tuber magnatum</name>
    <name type="common">white Piedmont truffle</name>
    <dbReference type="NCBI Taxonomy" id="42249"/>
    <lineage>
        <taxon>Eukaryota</taxon>
        <taxon>Fungi</taxon>
        <taxon>Dikarya</taxon>
        <taxon>Ascomycota</taxon>
        <taxon>Pezizomycotina</taxon>
        <taxon>Pezizomycetes</taxon>
        <taxon>Pezizales</taxon>
        <taxon>Tuberaceae</taxon>
        <taxon>Tuber</taxon>
    </lineage>
</organism>
<dbReference type="STRING" id="42249.A0A317SW41"/>
<dbReference type="OrthoDB" id="341259at2759"/>
<dbReference type="SMART" id="SM00248">
    <property type="entry name" value="ANK"/>
    <property type="match status" value="3"/>
</dbReference>
<dbReference type="InterPro" id="IPR002110">
    <property type="entry name" value="Ankyrin_rpt"/>
</dbReference>
<protein>
    <submittedName>
        <fullName evidence="4">Ankyrin</fullName>
    </submittedName>
</protein>
<dbReference type="InterPro" id="IPR051070">
    <property type="entry name" value="NF-kappa-B_inhibitor"/>
</dbReference>
<feature type="repeat" description="ANK" evidence="3">
    <location>
        <begin position="36"/>
        <end position="68"/>
    </location>
</feature>